<dbReference type="RefSeq" id="WP_116558304.1">
    <property type="nucleotide sequence ID" value="NZ_QDKM01000003.1"/>
</dbReference>
<reference evidence="2 3" key="1">
    <citation type="submission" date="2018-04" db="EMBL/GenBank/DDBJ databases">
        <title>Pararhodobacter oceanense sp. nov., isolated from marine intertidal sediment.</title>
        <authorList>
            <person name="Wang X.-L."/>
            <person name="Du Z.-J."/>
        </authorList>
    </citation>
    <scope>NUCLEOTIDE SEQUENCE [LARGE SCALE GENOMIC DNA]</scope>
    <source>
        <strain evidence="2 3">AM505</strain>
    </source>
</reference>
<gene>
    <name evidence="2" type="ORF">DDE20_09880</name>
</gene>
<feature type="transmembrane region" description="Helical" evidence="1">
    <location>
        <begin position="261"/>
        <end position="282"/>
    </location>
</feature>
<dbReference type="AlphaFoldDB" id="A0A2T8HV69"/>
<feature type="transmembrane region" description="Helical" evidence="1">
    <location>
        <begin position="236"/>
        <end position="255"/>
    </location>
</feature>
<dbReference type="OrthoDB" id="9808870at2"/>
<keyword evidence="1" id="KW-0472">Membrane</keyword>
<dbReference type="InterPro" id="IPR032809">
    <property type="entry name" value="Put_HupE_UreJ"/>
</dbReference>
<evidence type="ECO:0000256" key="1">
    <source>
        <dbReference type="SAM" id="Phobius"/>
    </source>
</evidence>
<evidence type="ECO:0008006" key="4">
    <source>
        <dbReference type="Google" id="ProtNLM"/>
    </source>
</evidence>
<keyword evidence="1" id="KW-0812">Transmembrane</keyword>
<feature type="transmembrane region" description="Helical" evidence="1">
    <location>
        <begin position="211"/>
        <end position="229"/>
    </location>
</feature>
<sequence length="397" mass="42867">MRLSPLFPLKLAHFAAVSILFVMLASLRLQAHEIDPAISDVAVGQERVEIEIQLSLESILADVDLSAVEDTAQAPEAEVYDRFRALGPEELRPMLQDAWSEIAPRIVIDVDGARVVPELIATEIPEVGDFELARVSVLTLQAALPEGDAPVQFGWAAQYGDLVVRQVGGGEDAYAAFLSDGDLSEPLPRMEILTEGMGAVFLRYIPVGFDHIVPLGVDHILFVLGLFLFSLHLRPLLFQVTAFTAAHTITLALASLEIVTLSASIVEPLIAASIVYVGVENLRGRGNVWTRTALVFAFGLLHGLGFASVLGDFGISASSFVGALLGFNLGVEIAQLAVILAAFVLVWLGARLARVAPLPDEELPVRNLQVMYRAVSVVGSIIISLIGAWWTIERVFF</sequence>
<organism evidence="2 3">
    <name type="scientific">Pararhodobacter oceanensis</name>
    <dbReference type="NCBI Taxonomy" id="2172121"/>
    <lineage>
        <taxon>Bacteria</taxon>
        <taxon>Pseudomonadati</taxon>
        <taxon>Pseudomonadota</taxon>
        <taxon>Alphaproteobacteria</taxon>
        <taxon>Rhodobacterales</taxon>
        <taxon>Paracoccaceae</taxon>
        <taxon>Pararhodobacter</taxon>
    </lineage>
</organism>
<keyword evidence="1" id="KW-1133">Transmembrane helix</keyword>
<feature type="transmembrane region" description="Helical" evidence="1">
    <location>
        <begin position="333"/>
        <end position="350"/>
    </location>
</feature>
<evidence type="ECO:0000313" key="3">
    <source>
        <dbReference type="Proteomes" id="UP000245911"/>
    </source>
</evidence>
<proteinExistence type="predicted"/>
<dbReference type="Proteomes" id="UP000245911">
    <property type="component" value="Unassembled WGS sequence"/>
</dbReference>
<comment type="caution">
    <text evidence="2">The sequence shown here is derived from an EMBL/GenBank/DDBJ whole genome shotgun (WGS) entry which is preliminary data.</text>
</comment>
<evidence type="ECO:0000313" key="2">
    <source>
        <dbReference type="EMBL" id="PVH29306.1"/>
    </source>
</evidence>
<name>A0A2T8HV69_9RHOB</name>
<keyword evidence="3" id="KW-1185">Reference proteome</keyword>
<feature type="transmembrane region" description="Helical" evidence="1">
    <location>
        <begin position="370"/>
        <end position="392"/>
    </location>
</feature>
<protein>
    <recommendedName>
        <fullName evidence="4">HupE/UreJ family protein</fullName>
    </recommendedName>
</protein>
<dbReference type="EMBL" id="QDKM01000003">
    <property type="protein sequence ID" value="PVH29306.1"/>
    <property type="molecule type" value="Genomic_DNA"/>
</dbReference>
<dbReference type="Pfam" id="PF13795">
    <property type="entry name" value="HupE_UreJ_2"/>
    <property type="match status" value="1"/>
</dbReference>
<accession>A0A2T8HV69</accession>
<feature type="transmembrane region" description="Helical" evidence="1">
    <location>
        <begin position="294"/>
        <end position="327"/>
    </location>
</feature>